<gene>
    <name evidence="9" type="ORF">GCM10007140_30710</name>
</gene>
<organism evidence="9 10">
    <name type="scientific">Priestia taiwanensis</name>
    <dbReference type="NCBI Taxonomy" id="1347902"/>
    <lineage>
        <taxon>Bacteria</taxon>
        <taxon>Bacillati</taxon>
        <taxon>Bacillota</taxon>
        <taxon>Bacilli</taxon>
        <taxon>Bacillales</taxon>
        <taxon>Bacillaceae</taxon>
        <taxon>Priestia</taxon>
    </lineage>
</organism>
<feature type="domain" description="FAD/NAD(P)-binding" evidence="8">
    <location>
        <begin position="1"/>
        <end position="304"/>
    </location>
</feature>
<comment type="caution">
    <text evidence="9">The sequence shown here is derived from an EMBL/GenBank/DDBJ whole genome shotgun (WGS) entry which is preliminary data.</text>
</comment>
<evidence type="ECO:0000256" key="3">
    <source>
        <dbReference type="ARBA" id="ARBA00022630"/>
    </source>
</evidence>
<protein>
    <submittedName>
        <fullName evidence="9">CoA-disulfide reductase</fullName>
    </submittedName>
</protein>
<comment type="cofactor">
    <cofactor evidence="1">
        <name>FAD</name>
        <dbReference type="ChEBI" id="CHEBI:57692"/>
    </cofactor>
</comment>
<keyword evidence="4" id="KW-0274">FAD</keyword>
<keyword evidence="3" id="KW-0285">Flavoprotein</keyword>
<dbReference type="Pfam" id="PF07992">
    <property type="entry name" value="Pyr_redox_2"/>
    <property type="match status" value="1"/>
</dbReference>
<dbReference type="GO" id="GO:0016491">
    <property type="term" value="F:oxidoreductase activity"/>
    <property type="evidence" value="ECO:0007669"/>
    <property type="project" value="UniProtKB-KW"/>
</dbReference>
<dbReference type="EMBL" id="BMFK01000003">
    <property type="protein sequence ID" value="GGE79015.1"/>
    <property type="molecule type" value="Genomic_DNA"/>
</dbReference>
<evidence type="ECO:0000313" key="10">
    <source>
        <dbReference type="Proteomes" id="UP000605259"/>
    </source>
</evidence>
<dbReference type="PRINTS" id="PR00368">
    <property type="entry name" value="FADPNR"/>
</dbReference>
<evidence type="ECO:0000313" key="9">
    <source>
        <dbReference type="EMBL" id="GGE79015.1"/>
    </source>
</evidence>
<evidence type="ECO:0000256" key="6">
    <source>
        <dbReference type="ARBA" id="ARBA00023284"/>
    </source>
</evidence>
<dbReference type="NCBIfam" id="NF007123">
    <property type="entry name" value="PRK09564.1"/>
    <property type="match status" value="1"/>
</dbReference>
<evidence type="ECO:0000259" key="8">
    <source>
        <dbReference type="Pfam" id="PF07992"/>
    </source>
</evidence>
<comment type="similarity">
    <text evidence="2">Belongs to the class-III pyridine nucleotide-disulfide oxidoreductase family.</text>
</comment>
<dbReference type="InterPro" id="IPR016156">
    <property type="entry name" value="FAD/NAD-linked_Rdtase_dimer_sf"/>
</dbReference>
<reference evidence="9" key="1">
    <citation type="journal article" date="2014" name="Int. J. Syst. Evol. Microbiol.">
        <title>Complete genome sequence of Corynebacterium casei LMG S-19264T (=DSM 44701T), isolated from a smear-ripened cheese.</title>
        <authorList>
            <consortium name="US DOE Joint Genome Institute (JGI-PGF)"/>
            <person name="Walter F."/>
            <person name="Albersmeier A."/>
            <person name="Kalinowski J."/>
            <person name="Ruckert C."/>
        </authorList>
    </citation>
    <scope>NUCLEOTIDE SEQUENCE</scope>
    <source>
        <strain evidence="9">CGMCC 1.12698</strain>
    </source>
</reference>
<dbReference type="Proteomes" id="UP000605259">
    <property type="component" value="Unassembled WGS sequence"/>
</dbReference>
<dbReference type="PANTHER" id="PTHR43429">
    <property type="entry name" value="PYRIDINE NUCLEOTIDE-DISULFIDE OXIDOREDUCTASE DOMAIN-CONTAINING"/>
    <property type="match status" value="1"/>
</dbReference>
<keyword evidence="10" id="KW-1185">Reference proteome</keyword>
<name>A0A917AVZ2_9BACI</name>
<evidence type="ECO:0000256" key="4">
    <source>
        <dbReference type="ARBA" id="ARBA00022827"/>
    </source>
</evidence>
<sequence length="444" mass="48668">MKIVIIGGVAAGMSAAAKAKRMMRDAEVVVYERTDVVSFGACGLPYFVGDFFSDPNEMVARTAEKFRETGINVRDKHEVLSVDTKAKTLRVRSLETNEEFEDTYERLMIATGASAVIPPIENVRLQNVFTLKSMEDGLQLKEAAMKEEMKDVIVIGAGYIGIEVVEAMKKLGKEVRLVQLGDRVLPDSFDHEVTDIMEAELREHGVHLHLQEAVKAFKGTEKVEEVVTDKGTYKADIVVIATGVRPNTSFLQESGIEMLRNGAIKIDEYGKTSLTDIYAAGDCASVYHLVRDEHVYIPLATTANKIGRIVGENLAGATNTFPGTLGSACVKVMDVEAGRTGISEEEAKKLELNYRTTVIRDKNQTSYYPGQEDILVKLVYDAETKVIFGGQIVGKQGAVLRVDVLAAAIAKKMTTEELGMLDLCYAPPFARTWDVLNVAGNVSK</sequence>
<proteinExistence type="inferred from homology"/>
<dbReference type="InterPro" id="IPR036188">
    <property type="entry name" value="FAD/NAD-bd_sf"/>
</dbReference>
<evidence type="ECO:0000259" key="7">
    <source>
        <dbReference type="Pfam" id="PF02852"/>
    </source>
</evidence>
<keyword evidence="5" id="KW-0560">Oxidoreductase</keyword>
<dbReference type="AlphaFoldDB" id="A0A917AVZ2"/>
<dbReference type="InterPro" id="IPR023753">
    <property type="entry name" value="FAD/NAD-binding_dom"/>
</dbReference>
<keyword evidence="6" id="KW-0676">Redox-active center</keyword>
<evidence type="ECO:0000256" key="5">
    <source>
        <dbReference type="ARBA" id="ARBA00023002"/>
    </source>
</evidence>
<dbReference type="InterPro" id="IPR004099">
    <property type="entry name" value="Pyr_nucl-diS_OxRdtase_dimer"/>
</dbReference>
<feature type="domain" description="Pyridine nucleotide-disulphide oxidoreductase dimerisation" evidence="7">
    <location>
        <begin position="329"/>
        <end position="432"/>
    </location>
</feature>
<dbReference type="PRINTS" id="PR00411">
    <property type="entry name" value="PNDRDTASEI"/>
</dbReference>
<dbReference type="Gene3D" id="3.50.50.60">
    <property type="entry name" value="FAD/NAD(P)-binding domain"/>
    <property type="match status" value="2"/>
</dbReference>
<dbReference type="SUPFAM" id="SSF51905">
    <property type="entry name" value="FAD/NAD(P)-binding domain"/>
    <property type="match status" value="1"/>
</dbReference>
<dbReference type="RefSeq" id="WP_188389378.1">
    <property type="nucleotide sequence ID" value="NZ_BMFK01000003.1"/>
</dbReference>
<dbReference type="SUPFAM" id="SSF55424">
    <property type="entry name" value="FAD/NAD-linked reductases, dimerisation (C-terminal) domain"/>
    <property type="match status" value="1"/>
</dbReference>
<dbReference type="Pfam" id="PF02852">
    <property type="entry name" value="Pyr_redox_dim"/>
    <property type="match status" value="1"/>
</dbReference>
<accession>A0A917AVZ2</accession>
<evidence type="ECO:0000256" key="2">
    <source>
        <dbReference type="ARBA" id="ARBA00009130"/>
    </source>
</evidence>
<evidence type="ECO:0000256" key="1">
    <source>
        <dbReference type="ARBA" id="ARBA00001974"/>
    </source>
</evidence>
<dbReference type="InterPro" id="IPR050260">
    <property type="entry name" value="FAD-bd_OxRdtase"/>
</dbReference>
<reference evidence="9" key="2">
    <citation type="submission" date="2020-09" db="EMBL/GenBank/DDBJ databases">
        <authorList>
            <person name="Sun Q."/>
            <person name="Zhou Y."/>
        </authorList>
    </citation>
    <scope>NUCLEOTIDE SEQUENCE</scope>
    <source>
        <strain evidence="9">CGMCC 1.12698</strain>
    </source>
</reference>
<dbReference type="PANTHER" id="PTHR43429:SF1">
    <property type="entry name" value="NAD(P)H SULFUR OXIDOREDUCTASE (COA-DEPENDENT)"/>
    <property type="match status" value="1"/>
</dbReference>